<protein>
    <recommendedName>
        <fullName evidence="9">Phosphopantetheine adenylyltransferase</fullName>
        <ecNumber evidence="9">2.7.7.3</ecNumber>
    </recommendedName>
    <alternativeName>
        <fullName evidence="9">Dephospho-CoA pyrophosphorylase</fullName>
    </alternativeName>
    <alternativeName>
        <fullName evidence="9">Pantetheine-phosphate adenylyltransferase</fullName>
        <shortName evidence="9">PPAT</shortName>
    </alternativeName>
</protein>
<comment type="caution">
    <text evidence="11">The sequence shown here is derived from an EMBL/GenBank/DDBJ whole genome shotgun (WGS) entry which is preliminary data.</text>
</comment>
<dbReference type="SUPFAM" id="SSF52374">
    <property type="entry name" value="Nucleotidylyl transferase"/>
    <property type="match status" value="1"/>
</dbReference>
<feature type="binding site" evidence="9">
    <location>
        <position position="126"/>
    </location>
    <ligand>
        <name>ATP</name>
        <dbReference type="ChEBI" id="CHEBI:30616"/>
    </ligand>
</feature>
<evidence type="ECO:0000256" key="9">
    <source>
        <dbReference type="HAMAP-Rule" id="MF_00151"/>
    </source>
</evidence>
<dbReference type="NCBIfam" id="TIGR00125">
    <property type="entry name" value="cyt_tran_rel"/>
    <property type="match status" value="1"/>
</dbReference>
<evidence type="ECO:0000256" key="6">
    <source>
        <dbReference type="ARBA" id="ARBA00022842"/>
    </source>
</evidence>
<evidence type="ECO:0000256" key="7">
    <source>
        <dbReference type="ARBA" id="ARBA00022993"/>
    </source>
</evidence>
<evidence type="ECO:0000313" key="11">
    <source>
        <dbReference type="EMBL" id="GAA0494240.1"/>
    </source>
</evidence>
<dbReference type="HAMAP" id="MF_00151">
    <property type="entry name" value="PPAT_bact"/>
    <property type="match status" value="1"/>
</dbReference>
<keyword evidence="5 9" id="KW-0067">ATP-binding</keyword>
<feature type="binding site" evidence="9">
    <location>
        <position position="69"/>
    </location>
    <ligand>
        <name>substrate</name>
    </ligand>
</feature>
<feature type="binding site" evidence="9">
    <location>
        <position position="37"/>
    </location>
    <ligand>
        <name>substrate</name>
    </ligand>
</feature>
<evidence type="ECO:0000313" key="12">
    <source>
        <dbReference type="Proteomes" id="UP001499895"/>
    </source>
</evidence>
<reference evidence="12" key="1">
    <citation type="journal article" date="2019" name="Int. J. Syst. Evol. Microbiol.">
        <title>The Global Catalogue of Microorganisms (GCM) 10K type strain sequencing project: providing services to taxonomists for standard genome sequencing and annotation.</title>
        <authorList>
            <consortium name="The Broad Institute Genomics Platform"/>
            <consortium name="The Broad Institute Genome Sequencing Center for Infectious Disease"/>
            <person name="Wu L."/>
            <person name="Ma J."/>
        </authorList>
    </citation>
    <scope>NUCLEOTIDE SEQUENCE [LARGE SCALE GENOMIC DNA]</scope>
    <source>
        <strain evidence="12">JCM 10649</strain>
    </source>
</reference>
<evidence type="ECO:0000259" key="10">
    <source>
        <dbReference type="Pfam" id="PF01467"/>
    </source>
</evidence>
<dbReference type="PANTHER" id="PTHR21342">
    <property type="entry name" value="PHOSPHOPANTETHEINE ADENYLYLTRANSFERASE"/>
    <property type="match status" value="1"/>
</dbReference>
<feature type="binding site" evidence="9">
    <location>
        <position position="45"/>
    </location>
    <ligand>
        <name>ATP</name>
        <dbReference type="ChEBI" id="CHEBI:30616"/>
    </ligand>
</feature>
<dbReference type="CDD" id="cd02163">
    <property type="entry name" value="PPAT"/>
    <property type="match status" value="1"/>
</dbReference>
<comment type="similarity">
    <text evidence="9">Belongs to the bacterial CoaD family.</text>
</comment>
<dbReference type="EMBL" id="BAAAHB010000141">
    <property type="protein sequence ID" value="GAA0494240.1"/>
    <property type="molecule type" value="Genomic_DNA"/>
</dbReference>
<name>A0ABP3L6D8_9ACTN</name>
<accession>A0ABP3L6D8</accession>
<dbReference type="Proteomes" id="UP001499895">
    <property type="component" value="Unassembled WGS sequence"/>
</dbReference>
<feature type="binding site" evidence="9">
    <location>
        <begin position="150"/>
        <end position="156"/>
    </location>
    <ligand>
        <name>ATP</name>
        <dbReference type="ChEBI" id="CHEBI:30616"/>
    </ligand>
</feature>
<dbReference type="GO" id="GO:0016779">
    <property type="term" value="F:nucleotidyltransferase activity"/>
    <property type="evidence" value="ECO:0007669"/>
    <property type="project" value="UniProtKB-KW"/>
</dbReference>
<comment type="catalytic activity">
    <reaction evidence="8 9">
        <text>(R)-4'-phosphopantetheine + ATP + H(+) = 3'-dephospho-CoA + diphosphate</text>
        <dbReference type="Rhea" id="RHEA:19801"/>
        <dbReference type="ChEBI" id="CHEBI:15378"/>
        <dbReference type="ChEBI" id="CHEBI:30616"/>
        <dbReference type="ChEBI" id="CHEBI:33019"/>
        <dbReference type="ChEBI" id="CHEBI:57328"/>
        <dbReference type="ChEBI" id="CHEBI:61723"/>
        <dbReference type="EC" id="2.7.7.3"/>
    </reaction>
</comment>
<keyword evidence="6 9" id="KW-0460">Magnesium</keyword>
<gene>
    <name evidence="9 11" type="primary">coaD</name>
    <name evidence="11" type="ORF">GCM10009544_63090</name>
</gene>
<evidence type="ECO:0000256" key="1">
    <source>
        <dbReference type="ARBA" id="ARBA00022490"/>
    </source>
</evidence>
<feature type="binding site" evidence="9">
    <location>
        <position position="115"/>
    </location>
    <ligand>
        <name>substrate</name>
    </ligand>
</feature>
<dbReference type="PRINTS" id="PR01020">
    <property type="entry name" value="LPSBIOSNTHSS"/>
</dbReference>
<keyword evidence="1 9" id="KW-0963">Cytoplasm</keyword>
<feature type="binding site" evidence="9">
    <location>
        <begin position="37"/>
        <end position="38"/>
    </location>
    <ligand>
        <name>ATP</name>
        <dbReference type="ChEBI" id="CHEBI:30616"/>
    </ligand>
</feature>
<comment type="subcellular location">
    <subcellularLocation>
        <location evidence="9">Cytoplasm</location>
    </subcellularLocation>
</comment>
<dbReference type="InterPro" id="IPR014729">
    <property type="entry name" value="Rossmann-like_a/b/a_fold"/>
</dbReference>
<comment type="pathway">
    <text evidence="9">Cofactor biosynthesis; coenzyme A biosynthesis; CoA from (R)-pantothenate: step 4/5.</text>
</comment>
<keyword evidence="12" id="KW-1185">Reference proteome</keyword>
<feature type="binding site" evidence="9">
    <location>
        <begin position="116"/>
        <end position="118"/>
    </location>
    <ligand>
        <name>ATP</name>
        <dbReference type="ChEBI" id="CHEBI:30616"/>
    </ligand>
</feature>
<evidence type="ECO:0000256" key="2">
    <source>
        <dbReference type="ARBA" id="ARBA00022679"/>
    </source>
</evidence>
<dbReference type="PANTHER" id="PTHR21342:SF1">
    <property type="entry name" value="PHOSPHOPANTETHEINE ADENYLYLTRANSFERASE"/>
    <property type="match status" value="1"/>
</dbReference>
<sequence>MVRSRRFDVHRPDISLRVMNGPESEEPPLRRAVCPGSFDPVTNGHLDIIARASQLYDVVHVAVMINKSKQGLFTVDERMELLRQVTAEYGNVRVEAFHGLLVDFCKQREIPAIVKGLRAVSDFDYELQMAQMNIGLSGVETLFIPTNPTYSFLSSSLVKEVATWGGDVSHLVPPLVLEALTERLADG</sequence>
<evidence type="ECO:0000256" key="8">
    <source>
        <dbReference type="ARBA" id="ARBA00029346"/>
    </source>
</evidence>
<dbReference type="NCBIfam" id="TIGR01510">
    <property type="entry name" value="coaD_prev_kdtB"/>
    <property type="match status" value="1"/>
</dbReference>
<dbReference type="Gene3D" id="3.40.50.620">
    <property type="entry name" value="HUPs"/>
    <property type="match status" value="1"/>
</dbReference>
<keyword evidence="7 9" id="KW-0173">Coenzyme A biosynthesis</keyword>
<keyword evidence="3 9" id="KW-0548">Nucleotidyltransferase</keyword>
<dbReference type="InterPro" id="IPR001980">
    <property type="entry name" value="PPAT"/>
</dbReference>
<keyword evidence="2 9" id="KW-0808">Transferase</keyword>
<dbReference type="Pfam" id="PF01467">
    <property type="entry name" value="CTP_transf_like"/>
    <property type="match status" value="1"/>
</dbReference>
<evidence type="ECO:0000256" key="4">
    <source>
        <dbReference type="ARBA" id="ARBA00022741"/>
    </source>
</evidence>
<dbReference type="EC" id="2.7.7.3" evidence="9"/>
<organism evidence="11 12">
    <name type="scientific">Streptomyces stramineus</name>
    <dbReference type="NCBI Taxonomy" id="173861"/>
    <lineage>
        <taxon>Bacteria</taxon>
        <taxon>Bacillati</taxon>
        <taxon>Actinomycetota</taxon>
        <taxon>Actinomycetes</taxon>
        <taxon>Kitasatosporales</taxon>
        <taxon>Streptomycetaceae</taxon>
        <taxon>Streptomyces</taxon>
    </lineage>
</organism>
<feature type="domain" description="Cytidyltransferase-like" evidence="10">
    <location>
        <begin position="33"/>
        <end position="160"/>
    </location>
</feature>
<feature type="site" description="Transition state stabilizer" evidence="9">
    <location>
        <position position="45"/>
    </location>
</feature>
<dbReference type="InterPro" id="IPR004821">
    <property type="entry name" value="Cyt_trans-like"/>
</dbReference>
<keyword evidence="4 9" id="KW-0547">Nucleotide-binding</keyword>
<comment type="function">
    <text evidence="9">Reversibly transfers an adenylyl group from ATP to 4'-phosphopantetheine, yielding dephospho-CoA (dPCoA) and pyrophosphate.</text>
</comment>
<evidence type="ECO:0000256" key="3">
    <source>
        <dbReference type="ARBA" id="ARBA00022695"/>
    </source>
</evidence>
<feature type="binding site" evidence="9">
    <location>
        <position position="101"/>
    </location>
    <ligand>
        <name>substrate</name>
    </ligand>
</feature>
<comment type="subunit">
    <text evidence="9">Homohexamer.</text>
</comment>
<proteinExistence type="inferred from homology"/>
<evidence type="ECO:0000256" key="5">
    <source>
        <dbReference type="ARBA" id="ARBA00022840"/>
    </source>
</evidence>
<comment type="cofactor">
    <cofactor evidence="9">
        <name>Mg(2+)</name>
        <dbReference type="ChEBI" id="CHEBI:18420"/>
    </cofactor>
</comment>